<keyword evidence="2" id="KW-1185">Reference proteome</keyword>
<accession>A0ABN9DVD5</accession>
<evidence type="ECO:0000313" key="2">
    <source>
        <dbReference type="Proteomes" id="UP001162483"/>
    </source>
</evidence>
<reference evidence="1" key="1">
    <citation type="submission" date="2023-05" db="EMBL/GenBank/DDBJ databases">
        <authorList>
            <person name="Stuckert A."/>
        </authorList>
    </citation>
    <scope>NUCLEOTIDE SEQUENCE</scope>
</reference>
<comment type="caution">
    <text evidence="1">The sequence shown here is derived from an EMBL/GenBank/DDBJ whole genome shotgun (WGS) entry which is preliminary data.</text>
</comment>
<dbReference type="EMBL" id="CATNWA010014833">
    <property type="protein sequence ID" value="CAI9576489.1"/>
    <property type="molecule type" value="Genomic_DNA"/>
</dbReference>
<organism evidence="1 2">
    <name type="scientific">Staurois parvus</name>
    <dbReference type="NCBI Taxonomy" id="386267"/>
    <lineage>
        <taxon>Eukaryota</taxon>
        <taxon>Metazoa</taxon>
        <taxon>Chordata</taxon>
        <taxon>Craniata</taxon>
        <taxon>Vertebrata</taxon>
        <taxon>Euteleostomi</taxon>
        <taxon>Amphibia</taxon>
        <taxon>Batrachia</taxon>
        <taxon>Anura</taxon>
        <taxon>Neobatrachia</taxon>
        <taxon>Ranoidea</taxon>
        <taxon>Ranidae</taxon>
        <taxon>Staurois</taxon>
    </lineage>
</organism>
<proteinExistence type="predicted"/>
<sequence length="44" mass="4894">MVSPPLVTLYCFGHKLDRMGVHTYAIQFCASQRILQTALGVLLT</sequence>
<evidence type="ECO:0000313" key="1">
    <source>
        <dbReference type="EMBL" id="CAI9576489.1"/>
    </source>
</evidence>
<protein>
    <submittedName>
        <fullName evidence="1">Uncharacterized protein</fullName>
    </submittedName>
</protein>
<gene>
    <name evidence="1" type="ORF">SPARVUS_LOCUS8524336</name>
</gene>
<dbReference type="Proteomes" id="UP001162483">
    <property type="component" value="Unassembled WGS sequence"/>
</dbReference>
<name>A0ABN9DVD5_9NEOB</name>